<dbReference type="Pfam" id="PF00102">
    <property type="entry name" value="Y_phosphatase"/>
    <property type="match status" value="1"/>
</dbReference>
<dbReference type="PROSITE" id="PS50055">
    <property type="entry name" value="TYR_PHOSPHATASE_PTP"/>
    <property type="match status" value="1"/>
</dbReference>
<keyword evidence="5" id="KW-1185">Reference proteome</keyword>
<feature type="domain" description="Tyrosine-protein phosphatase" evidence="2">
    <location>
        <begin position="8"/>
        <end position="269"/>
    </location>
</feature>
<dbReference type="PANTHER" id="PTHR19134">
    <property type="entry name" value="RECEPTOR-TYPE TYROSINE-PROTEIN PHOSPHATASE"/>
    <property type="match status" value="1"/>
</dbReference>
<evidence type="ECO:0000259" key="3">
    <source>
        <dbReference type="PROSITE" id="PS50056"/>
    </source>
</evidence>
<dbReference type="InterPro" id="IPR050348">
    <property type="entry name" value="Protein-Tyr_Phosphatase"/>
</dbReference>
<accession>A0AAV5R1H8</accession>
<organism evidence="4 5">
    <name type="scientific">Pichia kluyveri</name>
    <name type="common">Yeast</name>
    <dbReference type="NCBI Taxonomy" id="36015"/>
    <lineage>
        <taxon>Eukaryota</taxon>
        <taxon>Fungi</taxon>
        <taxon>Dikarya</taxon>
        <taxon>Ascomycota</taxon>
        <taxon>Saccharomycotina</taxon>
        <taxon>Pichiomycetes</taxon>
        <taxon>Pichiales</taxon>
        <taxon>Pichiaceae</taxon>
        <taxon>Pichia</taxon>
    </lineage>
</organism>
<evidence type="ECO:0000313" key="4">
    <source>
        <dbReference type="EMBL" id="GMM45068.1"/>
    </source>
</evidence>
<dbReference type="SUPFAM" id="SSF52799">
    <property type="entry name" value="(Phosphotyrosine protein) phosphatases II"/>
    <property type="match status" value="1"/>
</dbReference>
<evidence type="ECO:0008006" key="6">
    <source>
        <dbReference type="Google" id="ProtNLM"/>
    </source>
</evidence>
<dbReference type="PRINTS" id="PR00700">
    <property type="entry name" value="PRTYPHPHTASE"/>
</dbReference>
<reference evidence="4 5" key="1">
    <citation type="journal article" date="2023" name="Elife">
        <title>Identification of key yeast species and microbe-microbe interactions impacting larval growth of Drosophila in the wild.</title>
        <authorList>
            <person name="Mure A."/>
            <person name="Sugiura Y."/>
            <person name="Maeda R."/>
            <person name="Honda K."/>
            <person name="Sakurai N."/>
            <person name="Takahashi Y."/>
            <person name="Watada M."/>
            <person name="Katoh T."/>
            <person name="Gotoh A."/>
            <person name="Gotoh Y."/>
            <person name="Taniguchi I."/>
            <person name="Nakamura K."/>
            <person name="Hayashi T."/>
            <person name="Katayama T."/>
            <person name="Uemura T."/>
            <person name="Hattori Y."/>
        </authorList>
    </citation>
    <scope>NUCLEOTIDE SEQUENCE [LARGE SCALE GENOMIC DNA]</scope>
    <source>
        <strain evidence="4 5">PK-24</strain>
    </source>
</reference>
<proteinExistence type="inferred from homology"/>
<protein>
    <recommendedName>
        <fullName evidence="6">Protein-tyrosine-phosphatase</fullName>
    </recommendedName>
</protein>
<dbReference type="InterPro" id="IPR016130">
    <property type="entry name" value="Tyr_Pase_AS"/>
</dbReference>
<dbReference type="InterPro" id="IPR029021">
    <property type="entry name" value="Prot-tyrosine_phosphatase-like"/>
</dbReference>
<dbReference type="EMBL" id="BTGB01000001">
    <property type="protein sequence ID" value="GMM45068.1"/>
    <property type="molecule type" value="Genomic_DNA"/>
</dbReference>
<feature type="domain" description="Tyrosine specific protein phosphatases" evidence="3">
    <location>
        <begin position="186"/>
        <end position="260"/>
    </location>
</feature>
<dbReference type="InterPro" id="IPR000387">
    <property type="entry name" value="Tyr_Pase_dom"/>
</dbReference>
<dbReference type="PROSITE" id="PS50056">
    <property type="entry name" value="TYR_PHOSPHATASE_2"/>
    <property type="match status" value="1"/>
</dbReference>
<gene>
    <name evidence="4" type="ORF">DAPK24_016430</name>
</gene>
<dbReference type="InterPro" id="IPR003595">
    <property type="entry name" value="Tyr_Pase_cat"/>
</dbReference>
<dbReference type="AlphaFoldDB" id="A0AAV5R1H8"/>
<dbReference type="SMART" id="SM00194">
    <property type="entry name" value="PTPc"/>
    <property type="match status" value="1"/>
</dbReference>
<dbReference type="SMART" id="SM00404">
    <property type="entry name" value="PTPc_motif"/>
    <property type="match status" value="1"/>
</dbReference>
<dbReference type="InterPro" id="IPR000242">
    <property type="entry name" value="PTP_cat"/>
</dbReference>
<dbReference type="Proteomes" id="UP001378960">
    <property type="component" value="Unassembled WGS sequence"/>
</dbReference>
<dbReference type="PANTHER" id="PTHR19134:SF449">
    <property type="entry name" value="TYROSINE-PROTEIN PHOSPHATASE 1"/>
    <property type="match status" value="1"/>
</dbReference>
<dbReference type="GO" id="GO:0004725">
    <property type="term" value="F:protein tyrosine phosphatase activity"/>
    <property type="evidence" value="ECO:0007669"/>
    <property type="project" value="InterPro"/>
</dbReference>
<evidence type="ECO:0000256" key="1">
    <source>
        <dbReference type="ARBA" id="ARBA00009649"/>
    </source>
</evidence>
<dbReference type="PROSITE" id="PS00383">
    <property type="entry name" value="TYR_PHOSPHATASE_1"/>
    <property type="match status" value="1"/>
</dbReference>
<comment type="similarity">
    <text evidence="1">Belongs to the protein-tyrosine phosphatase family. Non-receptor class subfamily.</text>
</comment>
<name>A0AAV5R1H8_PICKL</name>
<comment type="caution">
    <text evidence="4">The sequence shown here is derived from an EMBL/GenBank/DDBJ whole genome shotgun (WGS) entry which is preliminary data.</text>
</comment>
<evidence type="ECO:0000259" key="2">
    <source>
        <dbReference type="PROSITE" id="PS50055"/>
    </source>
</evidence>
<sequence length="273" mass="32844">MTKDINEIHKEFEKLQLEDRYNYATIPKDTNHTPYNRYRDILPYIHSQYKIKNSRSGNDGYINANIIKLGGHRYIATQGPLKNTINRFWEMIFQELIEKEEVIIVMLTELEEMGREKCYDYISNFHETIEKYCSKYGLLLRNFEEEDWDNRVEVRRAYMSKNGYEFTIEHYWVREWPDFGIPNENDGNLEVIKKRDLGRSVIVHCSAGVGRSGTFIASDYLYKFYEPKEGEKSKCDKIYDIVSEMRKSRVMMVQKFEQYEYLYRLFCNKEESN</sequence>
<evidence type="ECO:0000313" key="5">
    <source>
        <dbReference type="Proteomes" id="UP001378960"/>
    </source>
</evidence>
<dbReference type="Gene3D" id="3.90.190.10">
    <property type="entry name" value="Protein tyrosine phosphatase superfamily"/>
    <property type="match status" value="1"/>
</dbReference>